<proteinExistence type="predicted"/>
<organism evidence="1 2">
    <name type="scientific">Nocardioides pini</name>
    <dbReference type="NCBI Taxonomy" id="2975053"/>
    <lineage>
        <taxon>Bacteria</taxon>
        <taxon>Bacillati</taxon>
        <taxon>Actinomycetota</taxon>
        <taxon>Actinomycetes</taxon>
        <taxon>Propionibacteriales</taxon>
        <taxon>Nocardioidaceae</taxon>
        <taxon>Nocardioides</taxon>
    </lineage>
</organism>
<name>A0ABT4CJ32_9ACTN</name>
<comment type="caution">
    <text evidence="1">The sequence shown here is derived from an EMBL/GenBank/DDBJ whole genome shotgun (WGS) entry which is preliminary data.</text>
</comment>
<evidence type="ECO:0000313" key="2">
    <source>
        <dbReference type="Proteomes" id="UP001074726"/>
    </source>
</evidence>
<evidence type="ECO:0000313" key="1">
    <source>
        <dbReference type="EMBL" id="MCY4728396.1"/>
    </source>
</evidence>
<sequence>MVTISTAAELDARLRSIRDTRGGEDQFVAEAQELGRDLGVRIGCDSLLRLALAGLTRVGARDRPEPGPDAVFSGRSMVLATAPATHWGDGDADDLMAALLGSAEAAVPAVGLQGELRSTYVAVLARPDVRAALGADRPVDLHALAALVAERTAAGFGVPETWDLDVEVGLFDWLGEVLGGPLPAAFLAEVLDRRELRLSLRDERVGAAAARLCEVPVSDLLPFEGPDDAVVDPPLSLDQLVQSAEALSRTSAGWSARRRGLLDPLAAGEAGERPWVMSGRALRWLVDRGVPVGPLRLGRIDEYVKSVVEMLDRGEGTEPVGAHLNVVVGQAEDGVHLPLAEELALLAWLLDVHDDYVDLEALLDIRSKGLRGDFG</sequence>
<accession>A0ABT4CJ32</accession>
<keyword evidence="2" id="KW-1185">Reference proteome</keyword>
<reference evidence="1" key="1">
    <citation type="submission" date="2022-08" db="EMBL/GenBank/DDBJ databases">
        <title>Genome sequencing of Nocardioides sp. STR2.</title>
        <authorList>
            <person name="So Y."/>
        </authorList>
    </citation>
    <scope>NUCLEOTIDE SEQUENCE</scope>
    <source>
        <strain evidence="1">STR2</strain>
    </source>
</reference>
<gene>
    <name evidence="1" type="ORF">NYO98_19095</name>
</gene>
<dbReference type="Proteomes" id="UP001074726">
    <property type="component" value="Unassembled WGS sequence"/>
</dbReference>
<dbReference type="EMBL" id="JAPPUX010000005">
    <property type="protein sequence ID" value="MCY4728396.1"/>
    <property type="molecule type" value="Genomic_DNA"/>
</dbReference>
<dbReference type="RefSeq" id="WP_268113386.1">
    <property type="nucleotide sequence ID" value="NZ_JAPPUX010000005.1"/>
</dbReference>
<protein>
    <submittedName>
        <fullName evidence="1">Uncharacterized protein</fullName>
    </submittedName>
</protein>